<dbReference type="PANTHER" id="PTHR45138">
    <property type="entry name" value="REGULATORY COMPONENTS OF SENSORY TRANSDUCTION SYSTEM"/>
    <property type="match status" value="1"/>
</dbReference>
<dbReference type="InterPro" id="IPR001789">
    <property type="entry name" value="Sig_transdc_resp-reg_receiver"/>
</dbReference>
<keyword evidence="3" id="KW-0597">Phosphoprotein</keyword>
<name>A0A0S4KXV9_9BACT</name>
<dbReference type="GO" id="GO:1902201">
    <property type="term" value="P:negative regulation of bacterial-type flagellum-dependent cell motility"/>
    <property type="evidence" value="ECO:0007669"/>
    <property type="project" value="TreeGrafter"/>
</dbReference>
<evidence type="ECO:0000256" key="3">
    <source>
        <dbReference type="PROSITE-ProRule" id="PRU00169"/>
    </source>
</evidence>
<dbReference type="GO" id="GO:0043709">
    <property type="term" value="P:cell adhesion involved in single-species biofilm formation"/>
    <property type="evidence" value="ECO:0007669"/>
    <property type="project" value="TreeGrafter"/>
</dbReference>
<dbReference type="GO" id="GO:0052621">
    <property type="term" value="F:diguanylate cyclase activity"/>
    <property type="evidence" value="ECO:0007669"/>
    <property type="project" value="UniProtKB-EC"/>
</dbReference>
<dbReference type="SMART" id="SM00448">
    <property type="entry name" value="REC"/>
    <property type="match status" value="1"/>
</dbReference>
<keyword evidence="6" id="KW-0808">Transferase</keyword>
<keyword evidence="6" id="KW-0548">Nucleotidyltransferase</keyword>
<organism evidence="6 7">
    <name type="scientific">Candidatus Nitrospira inopinata</name>
    <dbReference type="NCBI Taxonomy" id="1715989"/>
    <lineage>
        <taxon>Bacteria</taxon>
        <taxon>Pseudomonadati</taxon>
        <taxon>Nitrospirota</taxon>
        <taxon>Nitrospiria</taxon>
        <taxon>Nitrospirales</taxon>
        <taxon>Nitrospiraceae</taxon>
        <taxon>Nitrospira</taxon>
    </lineage>
</organism>
<evidence type="ECO:0000256" key="1">
    <source>
        <dbReference type="ARBA" id="ARBA00012528"/>
    </source>
</evidence>
<dbReference type="SUPFAM" id="SSF55073">
    <property type="entry name" value="Nucleotide cyclase"/>
    <property type="match status" value="1"/>
</dbReference>
<accession>A0A0S4KXV9</accession>
<dbReference type="Pfam" id="PF00072">
    <property type="entry name" value="Response_reg"/>
    <property type="match status" value="1"/>
</dbReference>
<dbReference type="Gene3D" id="3.30.70.270">
    <property type="match status" value="1"/>
</dbReference>
<dbReference type="OrthoDB" id="9813903at2"/>
<feature type="modified residue" description="4-aspartylphosphate" evidence="3">
    <location>
        <position position="59"/>
    </location>
</feature>
<dbReference type="EMBL" id="LN885086">
    <property type="protein sequence ID" value="CUQ68205.1"/>
    <property type="molecule type" value="Genomic_DNA"/>
</dbReference>
<dbReference type="PANTHER" id="PTHR45138:SF9">
    <property type="entry name" value="DIGUANYLATE CYCLASE DGCM-RELATED"/>
    <property type="match status" value="1"/>
</dbReference>
<feature type="domain" description="GGDEF" evidence="5">
    <location>
        <begin position="190"/>
        <end position="324"/>
    </location>
</feature>
<dbReference type="RefSeq" id="WP_062487331.1">
    <property type="nucleotide sequence ID" value="NZ_LN885086.1"/>
</dbReference>
<dbReference type="AlphaFoldDB" id="A0A0S4KXV9"/>
<dbReference type="GO" id="GO:0000160">
    <property type="term" value="P:phosphorelay signal transduction system"/>
    <property type="evidence" value="ECO:0007669"/>
    <property type="project" value="InterPro"/>
</dbReference>
<sequence>MSILIVDDSPDDRELLKTILLSSGYEDVVTTDSAAAAFEYLGLDGSNEPPAQVNLILMDILMPQTSGIEACRRIKAVTRYRDTPVIMITAKTDPADLQQAFAAGAMDYIAKPINRIELLTRVRSVLRLVHEIERRRSREQELLEVMRQLQEANQMLLRLSCLDGLTGITNRRQFDDFLDQEWRRAAREATPLSLIMFDIDQFKTYNDTKGHMAGDECLKRVSAAISSAVNRPGDLVARYGGDEFAIVLPGTSIEGAAQVAENLRRRVECLGIKNVDGGLITISVGYACLTPTRNTSPTDLIKAADQALYQAKQEGRNRIRPAGTLSLVRDSHGN</sequence>
<dbReference type="Pfam" id="PF00990">
    <property type="entry name" value="GGDEF"/>
    <property type="match status" value="1"/>
</dbReference>
<keyword evidence="7" id="KW-1185">Reference proteome</keyword>
<reference evidence="7" key="1">
    <citation type="submission" date="2015-09" db="EMBL/GenBank/DDBJ databases">
        <authorList>
            <person name="Daims H."/>
        </authorList>
    </citation>
    <scope>NUCLEOTIDE SEQUENCE [LARGE SCALE GENOMIC DNA]</scope>
</reference>
<dbReference type="CDD" id="cd01949">
    <property type="entry name" value="GGDEF"/>
    <property type="match status" value="1"/>
</dbReference>
<dbReference type="STRING" id="1715989.NITINOP_3233"/>
<evidence type="ECO:0000313" key="6">
    <source>
        <dbReference type="EMBL" id="CUQ68205.1"/>
    </source>
</evidence>
<evidence type="ECO:0000259" key="5">
    <source>
        <dbReference type="PROSITE" id="PS50887"/>
    </source>
</evidence>
<evidence type="ECO:0000256" key="2">
    <source>
        <dbReference type="ARBA" id="ARBA00034247"/>
    </source>
</evidence>
<dbReference type="InterPro" id="IPR050469">
    <property type="entry name" value="Diguanylate_Cyclase"/>
</dbReference>
<evidence type="ECO:0000259" key="4">
    <source>
        <dbReference type="PROSITE" id="PS50110"/>
    </source>
</evidence>
<dbReference type="Gene3D" id="3.40.50.2300">
    <property type="match status" value="1"/>
</dbReference>
<dbReference type="Proteomes" id="UP000066284">
    <property type="component" value="Chromosome 1"/>
</dbReference>
<comment type="catalytic activity">
    <reaction evidence="2">
        <text>2 GTP = 3',3'-c-di-GMP + 2 diphosphate</text>
        <dbReference type="Rhea" id="RHEA:24898"/>
        <dbReference type="ChEBI" id="CHEBI:33019"/>
        <dbReference type="ChEBI" id="CHEBI:37565"/>
        <dbReference type="ChEBI" id="CHEBI:58805"/>
        <dbReference type="EC" id="2.7.7.65"/>
    </reaction>
</comment>
<dbReference type="InterPro" id="IPR043128">
    <property type="entry name" value="Rev_trsase/Diguanyl_cyclase"/>
</dbReference>
<dbReference type="InterPro" id="IPR011006">
    <property type="entry name" value="CheY-like_superfamily"/>
</dbReference>
<evidence type="ECO:0000313" key="7">
    <source>
        <dbReference type="Proteomes" id="UP000066284"/>
    </source>
</evidence>
<proteinExistence type="predicted"/>
<feature type="domain" description="Response regulatory" evidence="4">
    <location>
        <begin position="2"/>
        <end position="126"/>
    </location>
</feature>
<protein>
    <recommendedName>
        <fullName evidence="1">diguanylate cyclase</fullName>
        <ecNumber evidence="1">2.7.7.65</ecNumber>
    </recommendedName>
</protein>
<dbReference type="KEGG" id="nio:NITINOP_3233"/>
<dbReference type="SUPFAM" id="SSF52172">
    <property type="entry name" value="CheY-like"/>
    <property type="match status" value="1"/>
</dbReference>
<dbReference type="GO" id="GO:0005886">
    <property type="term" value="C:plasma membrane"/>
    <property type="evidence" value="ECO:0007669"/>
    <property type="project" value="TreeGrafter"/>
</dbReference>
<dbReference type="PROSITE" id="PS50110">
    <property type="entry name" value="RESPONSE_REGULATORY"/>
    <property type="match status" value="1"/>
</dbReference>
<dbReference type="NCBIfam" id="TIGR00254">
    <property type="entry name" value="GGDEF"/>
    <property type="match status" value="1"/>
</dbReference>
<gene>
    <name evidence="6" type="ORF">NITINOP_3233</name>
</gene>
<dbReference type="EC" id="2.7.7.65" evidence="1"/>
<dbReference type="InterPro" id="IPR029787">
    <property type="entry name" value="Nucleotide_cyclase"/>
</dbReference>
<dbReference type="FunFam" id="3.30.70.270:FF:000001">
    <property type="entry name" value="Diguanylate cyclase domain protein"/>
    <property type="match status" value="1"/>
</dbReference>
<dbReference type="PROSITE" id="PS50887">
    <property type="entry name" value="GGDEF"/>
    <property type="match status" value="1"/>
</dbReference>
<dbReference type="InterPro" id="IPR000160">
    <property type="entry name" value="GGDEF_dom"/>
</dbReference>
<dbReference type="SMART" id="SM00267">
    <property type="entry name" value="GGDEF"/>
    <property type="match status" value="1"/>
</dbReference>